<accession>A0A4Y3W531</accession>
<sequence length="72" mass="8520">MVAHWSPIVVTGELRLSLYLCRDSQKHVEEWFGALRRCLRRRELHDGRNARQRLNQFAETIAANFKIAELIE</sequence>
<dbReference type="AlphaFoldDB" id="A0A4Y3W531"/>
<dbReference type="EMBL" id="BJNF01000002">
    <property type="protein sequence ID" value="GEC14137.1"/>
    <property type="molecule type" value="Genomic_DNA"/>
</dbReference>
<gene>
    <name evidence="1" type="ORF">NWI01_00290</name>
</gene>
<comment type="caution">
    <text evidence="1">The sequence shown here is derived from an EMBL/GenBank/DDBJ whole genome shotgun (WGS) entry which is preliminary data.</text>
</comment>
<dbReference type="Proteomes" id="UP000318825">
    <property type="component" value="Unassembled WGS sequence"/>
</dbReference>
<evidence type="ECO:0000313" key="2">
    <source>
        <dbReference type="Proteomes" id="UP000318825"/>
    </source>
</evidence>
<evidence type="ECO:0000313" key="1">
    <source>
        <dbReference type="EMBL" id="GEC14137.1"/>
    </source>
</evidence>
<name>A0A4Y3W531_NITWI</name>
<organism evidence="1 2">
    <name type="scientific">Nitrobacter winogradskyi</name>
    <name type="common">Nitrobacter agilis</name>
    <dbReference type="NCBI Taxonomy" id="913"/>
    <lineage>
        <taxon>Bacteria</taxon>
        <taxon>Pseudomonadati</taxon>
        <taxon>Pseudomonadota</taxon>
        <taxon>Alphaproteobacteria</taxon>
        <taxon>Hyphomicrobiales</taxon>
        <taxon>Nitrobacteraceae</taxon>
        <taxon>Nitrobacter</taxon>
    </lineage>
</organism>
<protein>
    <submittedName>
        <fullName evidence="1">Uncharacterized protein</fullName>
    </submittedName>
</protein>
<proteinExistence type="predicted"/>
<reference evidence="1 2" key="1">
    <citation type="submission" date="2019-06" db="EMBL/GenBank/DDBJ databases">
        <title>Whole genome shotgun sequence of Nitrobacter winogradskyi NBRC 14297.</title>
        <authorList>
            <person name="Hosoyama A."/>
            <person name="Uohara A."/>
            <person name="Ohji S."/>
            <person name="Ichikawa N."/>
        </authorList>
    </citation>
    <scope>NUCLEOTIDE SEQUENCE [LARGE SCALE GENOMIC DNA]</scope>
    <source>
        <strain evidence="1 2">NBRC 14297</strain>
    </source>
</reference>